<keyword evidence="3" id="KW-0328">Glycosyltransferase</keyword>
<reference evidence="7" key="1">
    <citation type="submission" date="2023-10" db="EMBL/GenBank/DDBJ databases">
        <title>Chromosome-level genome of the transformable northern wattle, Acacia crassicarpa.</title>
        <authorList>
            <person name="Massaro I."/>
            <person name="Sinha N.R."/>
            <person name="Poethig S."/>
            <person name="Leichty A.R."/>
        </authorList>
    </citation>
    <scope>NUCLEOTIDE SEQUENCE</scope>
    <source>
        <strain evidence="7">Acra3RX</strain>
        <tissue evidence="7">Leaf</tissue>
    </source>
</reference>
<keyword evidence="4" id="KW-0812">Transmembrane</keyword>
<dbReference type="Proteomes" id="UP001293593">
    <property type="component" value="Unassembled WGS sequence"/>
</dbReference>
<comment type="similarity">
    <text evidence="2">Belongs to the glycosyltransferase 47 family.</text>
</comment>
<dbReference type="Pfam" id="PF03016">
    <property type="entry name" value="Exostosin_GT47"/>
    <property type="match status" value="1"/>
</dbReference>
<evidence type="ECO:0000313" key="7">
    <source>
        <dbReference type="EMBL" id="KAK4253016.1"/>
    </source>
</evidence>
<dbReference type="PANTHER" id="PTHR11062">
    <property type="entry name" value="EXOSTOSIN HEPARAN SULFATE GLYCOSYLTRANSFERASE -RELATED"/>
    <property type="match status" value="1"/>
</dbReference>
<evidence type="ECO:0000256" key="3">
    <source>
        <dbReference type="ARBA" id="ARBA00022676"/>
    </source>
</evidence>
<sequence>MPPKNNASSSFSISMLLRAFVILSILSLTLFFFTSLNHSDSFVSSLSQMNAHQSTAGFINVYVTDLPRSLNYGLLDKYWAFDADSRLGSDADRDIRSNNLAQGRKFPPYPENPLIKQYSAEYWITGDLMTPREQRTRSFARRVFDVKEADVIFVPFFATLSAEMQLGMAKGQFRKKVGNEDYQRQKEVIEFLKNTEAWKRSGGRDHVFVLTGVFHFTCLLA</sequence>
<comment type="subcellular location">
    <subcellularLocation>
        <location evidence="1">Golgi apparatus membrane</location>
        <topology evidence="1">Single-pass type II membrane protein</topology>
    </subcellularLocation>
</comment>
<dbReference type="InterPro" id="IPR004263">
    <property type="entry name" value="Exostosin"/>
</dbReference>
<organism evidence="7 8">
    <name type="scientific">Acacia crassicarpa</name>
    <name type="common">northern wattle</name>
    <dbReference type="NCBI Taxonomy" id="499986"/>
    <lineage>
        <taxon>Eukaryota</taxon>
        <taxon>Viridiplantae</taxon>
        <taxon>Streptophyta</taxon>
        <taxon>Embryophyta</taxon>
        <taxon>Tracheophyta</taxon>
        <taxon>Spermatophyta</taxon>
        <taxon>Magnoliopsida</taxon>
        <taxon>eudicotyledons</taxon>
        <taxon>Gunneridae</taxon>
        <taxon>Pentapetalae</taxon>
        <taxon>rosids</taxon>
        <taxon>fabids</taxon>
        <taxon>Fabales</taxon>
        <taxon>Fabaceae</taxon>
        <taxon>Caesalpinioideae</taxon>
        <taxon>mimosoid clade</taxon>
        <taxon>Acacieae</taxon>
        <taxon>Acacia</taxon>
    </lineage>
</organism>
<keyword evidence="5" id="KW-0333">Golgi apparatus</keyword>
<comment type="caution">
    <text evidence="7">The sequence shown here is derived from an EMBL/GenBank/DDBJ whole genome shotgun (WGS) entry which is preliminary data.</text>
</comment>
<evidence type="ECO:0000256" key="5">
    <source>
        <dbReference type="ARBA" id="ARBA00023034"/>
    </source>
</evidence>
<evidence type="ECO:0000256" key="4">
    <source>
        <dbReference type="ARBA" id="ARBA00022968"/>
    </source>
</evidence>
<gene>
    <name evidence="7" type="ORF">QN277_010854</name>
</gene>
<proteinExistence type="inferred from homology"/>
<keyword evidence="8" id="KW-1185">Reference proteome</keyword>
<evidence type="ECO:0000256" key="2">
    <source>
        <dbReference type="ARBA" id="ARBA00010271"/>
    </source>
</evidence>
<dbReference type="PANTHER" id="PTHR11062:SF60">
    <property type="entry name" value="EXOSTOSIN FAMILY PROTEIN"/>
    <property type="match status" value="1"/>
</dbReference>
<dbReference type="GO" id="GO:0000139">
    <property type="term" value="C:Golgi membrane"/>
    <property type="evidence" value="ECO:0007669"/>
    <property type="project" value="UniProtKB-SubCell"/>
</dbReference>
<keyword evidence="3" id="KW-0808">Transferase</keyword>
<accession>A0AAE1MAZ6</accession>
<feature type="domain" description="Exostosin GT47" evidence="6">
    <location>
        <begin position="59"/>
        <end position="211"/>
    </location>
</feature>
<evidence type="ECO:0000313" key="8">
    <source>
        <dbReference type="Proteomes" id="UP001293593"/>
    </source>
</evidence>
<protein>
    <recommendedName>
        <fullName evidence="6">Exostosin GT47 domain-containing protein</fullName>
    </recommendedName>
</protein>
<evidence type="ECO:0000259" key="6">
    <source>
        <dbReference type="Pfam" id="PF03016"/>
    </source>
</evidence>
<dbReference type="EMBL" id="JAWXYG010000018">
    <property type="protein sequence ID" value="KAK4253016.1"/>
    <property type="molecule type" value="Genomic_DNA"/>
</dbReference>
<keyword evidence="4" id="KW-0735">Signal-anchor</keyword>
<evidence type="ECO:0000256" key="1">
    <source>
        <dbReference type="ARBA" id="ARBA00004323"/>
    </source>
</evidence>
<dbReference type="InterPro" id="IPR040911">
    <property type="entry name" value="Exostosin_GT47"/>
</dbReference>
<dbReference type="GO" id="GO:0016757">
    <property type="term" value="F:glycosyltransferase activity"/>
    <property type="evidence" value="ECO:0007669"/>
    <property type="project" value="UniProtKB-KW"/>
</dbReference>
<dbReference type="AlphaFoldDB" id="A0AAE1MAZ6"/>
<name>A0AAE1MAZ6_9FABA</name>